<dbReference type="EMBL" id="JAANER010000001">
    <property type="protein sequence ID" value="KAG9195753.1"/>
    <property type="molecule type" value="Genomic_DNA"/>
</dbReference>
<sequence>MNTSSSQSATFSTGSDSSSVYSDHDYQSNTDLVGTQTYRLSHSQPAIGGLRRENAQNIEEPFTASFSSGLLSPELDEDRDAHRNTSSNHTAAYRFETPQEADDLLHQSTAEAKPVQHDIRRDATLDESRTYMQRVLADHDAASAASNSDAYRLKTRTARTLLLDLSRLLVDTCAWLVLTPILLDMCAVPSCQRHHLL</sequence>
<feature type="region of interest" description="Disordered" evidence="1">
    <location>
        <begin position="1"/>
        <end position="28"/>
    </location>
</feature>
<proteinExistence type="predicted"/>
<evidence type="ECO:0000313" key="2">
    <source>
        <dbReference type="EMBL" id="KAG9195753.1"/>
    </source>
</evidence>
<feature type="region of interest" description="Disordered" evidence="1">
    <location>
        <begin position="64"/>
        <end position="93"/>
    </location>
</feature>
<organism evidence="2 3">
    <name type="scientific">Alternaria panax</name>
    <dbReference type="NCBI Taxonomy" id="48097"/>
    <lineage>
        <taxon>Eukaryota</taxon>
        <taxon>Fungi</taxon>
        <taxon>Dikarya</taxon>
        <taxon>Ascomycota</taxon>
        <taxon>Pezizomycotina</taxon>
        <taxon>Dothideomycetes</taxon>
        <taxon>Pleosporomycetidae</taxon>
        <taxon>Pleosporales</taxon>
        <taxon>Pleosporineae</taxon>
        <taxon>Pleosporaceae</taxon>
        <taxon>Alternaria</taxon>
        <taxon>Alternaria sect. Panax</taxon>
    </lineage>
</organism>
<keyword evidence="3" id="KW-1185">Reference proteome</keyword>
<gene>
    <name evidence="2" type="ORF">G6011_00874</name>
</gene>
<reference evidence="2" key="1">
    <citation type="submission" date="2021-07" db="EMBL/GenBank/DDBJ databases">
        <title>Genome Resource of American Ginseng Black Spot Pathogen Alternaria panax.</title>
        <authorList>
            <person name="Qiu C."/>
            <person name="Wang W."/>
            <person name="Liu Z."/>
        </authorList>
    </citation>
    <scope>NUCLEOTIDE SEQUENCE</scope>
    <source>
        <strain evidence="2">BNCC115425</strain>
    </source>
</reference>
<protein>
    <submittedName>
        <fullName evidence="2">Uncharacterized protein</fullName>
    </submittedName>
</protein>
<feature type="compositionally biased region" description="Low complexity" evidence="1">
    <location>
        <begin position="1"/>
        <end position="21"/>
    </location>
</feature>
<evidence type="ECO:0000256" key="1">
    <source>
        <dbReference type="SAM" id="MobiDB-lite"/>
    </source>
</evidence>
<comment type="caution">
    <text evidence="2">The sequence shown here is derived from an EMBL/GenBank/DDBJ whole genome shotgun (WGS) entry which is preliminary data.</text>
</comment>
<accession>A0AAD4IJ33</accession>
<name>A0AAD4IJ33_9PLEO</name>
<evidence type="ECO:0000313" key="3">
    <source>
        <dbReference type="Proteomes" id="UP001199106"/>
    </source>
</evidence>
<dbReference type="AlphaFoldDB" id="A0AAD4IJ33"/>
<dbReference type="Proteomes" id="UP001199106">
    <property type="component" value="Unassembled WGS sequence"/>
</dbReference>